<keyword evidence="1" id="KW-0732">Signal</keyword>
<name>A0ABM0V695_CAMSA</name>
<dbReference type="GeneID" id="104733624"/>
<organism evidence="2 3">
    <name type="scientific">Camelina sativa</name>
    <name type="common">False flax</name>
    <name type="synonym">Myagrum sativum</name>
    <dbReference type="NCBI Taxonomy" id="90675"/>
    <lineage>
        <taxon>Eukaryota</taxon>
        <taxon>Viridiplantae</taxon>
        <taxon>Streptophyta</taxon>
        <taxon>Embryophyta</taxon>
        <taxon>Tracheophyta</taxon>
        <taxon>Spermatophyta</taxon>
        <taxon>Magnoliopsida</taxon>
        <taxon>eudicotyledons</taxon>
        <taxon>Gunneridae</taxon>
        <taxon>Pentapetalae</taxon>
        <taxon>rosids</taxon>
        <taxon>malvids</taxon>
        <taxon>Brassicales</taxon>
        <taxon>Brassicaceae</taxon>
        <taxon>Camelineae</taxon>
        <taxon>Camelina</taxon>
    </lineage>
</organism>
<reference evidence="3" key="2">
    <citation type="submission" date="2025-08" db="UniProtKB">
        <authorList>
            <consortium name="RefSeq"/>
        </authorList>
    </citation>
    <scope>IDENTIFICATION</scope>
    <source>
        <tissue evidence="3">Leaf</tissue>
    </source>
</reference>
<protein>
    <submittedName>
        <fullName evidence="3">Uncharacterized protein LOC104733624</fullName>
    </submittedName>
</protein>
<evidence type="ECO:0000313" key="3">
    <source>
        <dbReference type="RefSeq" id="XP_010451496.1"/>
    </source>
</evidence>
<feature type="chain" id="PRO_5046609477" evidence="1">
    <location>
        <begin position="21"/>
        <end position="140"/>
    </location>
</feature>
<keyword evidence="2" id="KW-1185">Reference proteome</keyword>
<gene>
    <name evidence="3" type="primary">LOC104733624</name>
</gene>
<accession>A0ABM0V695</accession>
<evidence type="ECO:0000256" key="1">
    <source>
        <dbReference type="SAM" id="SignalP"/>
    </source>
</evidence>
<reference evidence="2" key="1">
    <citation type="journal article" date="2014" name="Nat. Commun.">
        <title>The emerging biofuel crop Camelina sativa retains a highly undifferentiated hexaploid genome structure.</title>
        <authorList>
            <person name="Kagale S."/>
            <person name="Koh C."/>
            <person name="Nixon J."/>
            <person name="Bollina V."/>
            <person name="Clarke W.E."/>
            <person name="Tuteja R."/>
            <person name="Spillane C."/>
            <person name="Robinson S.J."/>
            <person name="Links M.G."/>
            <person name="Clarke C."/>
            <person name="Higgins E.E."/>
            <person name="Huebert T."/>
            <person name="Sharpe A.G."/>
            <person name="Parkin I.A."/>
        </authorList>
    </citation>
    <scope>NUCLEOTIDE SEQUENCE [LARGE SCALE GENOMIC DNA]</scope>
    <source>
        <strain evidence="2">cv. DH55</strain>
    </source>
</reference>
<dbReference type="Proteomes" id="UP000694864">
    <property type="component" value="Chromosome 12"/>
</dbReference>
<evidence type="ECO:0000313" key="2">
    <source>
        <dbReference type="Proteomes" id="UP000694864"/>
    </source>
</evidence>
<dbReference type="RefSeq" id="XP_010451496.1">
    <property type="nucleotide sequence ID" value="XM_010453194.1"/>
</dbReference>
<proteinExistence type="predicted"/>
<sequence>MSQLAIKFFLLFLVVELSTAYYKPDANKNEKSYLDQPDIDYIRILRETVGGWQQEADSKYGNLRASTNYMKRSLFLQDKVREYVQLWGEWKNHKGYPFYDLRNKIHGNLWPTQYDTCRQFEGTNLLTYLIYGLSAEADMV</sequence>
<feature type="signal peptide" evidence="1">
    <location>
        <begin position="1"/>
        <end position="20"/>
    </location>
</feature>